<feature type="compositionally biased region" description="Polar residues" evidence="1">
    <location>
        <begin position="1"/>
        <end position="10"/>
    </location>
</feature>
<dbReference type="AlphaFoldDB" id="A0A517LCA9"/>
<keyword evidence="3" id="KW-1185">Reference proteome</keyword>
<protein>
    <submittedName>
        <fullName evidence="2">Uncharacterized protein</fullName>
    </submittedName>
</protein>
<evidence type="ECO:0000313" key="2">
    <source>
        <dbReference type="EMBL" id="QDS73242.1"/>
    </source>
</evidence>
<reference evidence="2 3" key="1">
    <citation type="submission" date="2019-07" db="EMBL/GenBank/DDBJ databases">
        <title>Finished genome of Venturia effusa.</title>
        <authorList>
            <person name="Young C.A."/>
            <person name="Cox M.P."/>
            <person name="Ganley A.R.D."/>
            <person name="David W.J."/>
        </authorList>
    </citation>
    <scope>NUCLEOTIDE SEQUENCE [LARGE SCALE GENOMIC DNA]</scope>
    <source>
        <strain evidence="3">albino</strain>
    </source>
</reference>
<evidence type="ECO:0000256" key="1">
    <source>
        <dbReference type="SAM" id="MobiDB-lite"/>
    </source>
</evidence>
<proteinExistence type="predicted"/>
<name>A0A517LCA9_9PEZI</name>
<dbReference type="Proteomes" id="UP000316270">
    <property type="component" value="Chromosome 9"/>
</dbReference>
<organism evidence="2 3">
    <name type="scientific">Venturia effusa</name>
    <dbReference type="NCBI Taxonomy" id="50376"/>
    <lineage>
        <taxon>Eukaryota</taxon>
        <taxon>Fungi</taxon>
        <taxon>Dikarya</taxon>
        <taxon>Ascomycota</taxon>
        <taxon>Pezizomycotina</taxon>
        <taxon>Dothideomycetes</taxon>
        <taxon>Pleosporomycetidae</taxon>
        <taxon>Venturiales</taxon>
        <taxon>Venturiaceae</taxon>
        <taxon>Venturia</taxon>
    </lineage>
</organism>
<sequence length="497" mass="56939">MASTLPTHTAQGAAEMDEISQEGTETNWEAGETLETTQAQPAQKCIKEADHPDISAQAGAEPGPALPKAVIEDESITKGDTALRRKSIAARIESYRISPDLLFSLSKLYLADWQKVFQSLDALHPAILDLRQDVPENYQTQCPGQVGIATERGIMHNWWTLYESFPKPPPQTKESDKLRDYSGFFVGNIERIFDLNSAIVGIEDNAGSQHVGEDEMRLLVPLFPVAPDAKMLKCEFRQIILSEVEAIMEEMVMLLPKVYEITKMLPEQAAYWEEKRLEAEEIRHYGRDCNSRLHPSILAIEYPIPECYRRHFTHTQNAEGVVAHYREIVLDTTQGRNIDSQSMRIWQAYKTQEDKIARWTKELFGYSDMLYNYEDPRYWRYGLASDQGPEPEESKERLIEEDLKSTKDVLRDIVNAFPAFRQAASNQQRRVQVMCNRPSSWTTSPSTYRTPMQIEADARRAYGARLRRRARSAERREAGEEADEGYYMAAQRLLMAD</sequence>
<dbReference type="EMBL" id="CP042193">
    <property type="protein sequence ID" value="QDS73242.1"/>
    <property type="molecule type" value="Genomic_DNA"/>
</dbReference>
<feature type="region of interest" description="Disordered" evidence="1">
    <location>
        <begin position="1"/>
        <end position="24"/>
    </location>
</feature>
<accession>A0A517LCA9</accession>
<evidence type="ECO:0000313" key="3">
    <source>
        <dbReference type="Proteomes" id="UP000316270"/>
    </source>
</evidence>
<gene>
    <name evidence="2" type="ORF">FKW77_004045</name>
</gene>